<evidence type="ECO:0000256" key="1">
    <source>
        <dbReference type="SAM" id="MobiDB-lite"/>
    </source>
</evidence>
<feature type="compositionally biased region" description="Low complexity" evidence="1">
    <location>
        <begin position="884"/>
        <end position="899"/>
    </location>
</feature>
<sequence length="958" mass="99994">MPRSAEQLFGLCRVVAPLRFFKQFDATATATLCARLVLRPLVAGSRVYLSGECYENALHVVLEGELTQGPWVLKPGDTFGYRADDARDAVGLPHRCVVAARDCLVGVLPVGDAVEVLPATGLCYAPELARALLRSPPPRRSPDDDAVVRLQLGVDARAAASRLLTLRDVDAGAIVATGTSARASSRCCGGAVGAGDPRAPDGACRLVRAAYPPRALEAATSARLRPAGGAFDDDGVPRALHALPRDAPDGAERPRRRAFCASLLCHVPFFLGVPRATAERLASRMELLRLDRGEALRLSPEDHYCFVLLSGRLTVDGARALRDAGRPRRPGPRAPAVGARRVHAPRRRGLRPGRARGALLPLLPPRAAPRRPTTLAGALSFGGGARRGGPPPPRPPVGAAPDAVARAVFGLEPCAGVAASEARGACPARARAARGAATLERHGAYANLGPLDRRASGGDKPDNAEAKLAKAVCREAVVLCRVDAAALAAARAAPRARRRARASAASQRSGGRDRPSGELALRVCRCDAELARVPPRALLRAARARRRRAGARGLGAAARPPRASCSGATSRSARPSTRRCSWTGASRRARASSTPPRPSARFAPGDARRAGARPPRARARRRRRTTPTRPAATRGARARARGATATRAARARARARRGARADSARTRASSSGAAAARGSSSCPSGTCSAPSRRRRPRTASAAARSGARRRGARAVARRAAARALRVGRRAGARRRRGRRARAPAAEAAEPRHPAAPARARGACPGGADGDLFGGGGASDGDECAPSDAWARISRGGAAAPGAADAAGPAAARPLGVQAARRKAGAWRRALVKSPPELRSLPDGRHVHRARTLYCDFGRDRRAPAAAASFGRRRAARRQLVASTLAGASAGARPPRAPGDARARSRPSRRGAREDGEPRARRFKPAAARIRPLHLLAARAAGPSTPPSAARAGSEAGHR</sequence>
<feature type="compositionally biased region" description="Basic residues" evidence="1">
    <location>
        <begin position="340"/>
        <end position="354"/>
    </location>
</feature>
<feature type="region of interest" description="Disordered" evidence="1">
    <location>
        <begin position="550"/>
        <end position="780"/>
    </location>
</feature>
<feature type="compositionally biased region" description="Low complexity" evidence="1">
    <location>
        <begin position="591"/>
        <end position="605"/>
    </location>
</feature>
<feature type="compositionally biased region" description="Low complexity" evidence="1">
    <location>
        <begin position="554"/>
        <end position="579"/>
    </location>
</feature>
<feature type="region of interest" description="Disordered" evidence="1">
    <location>
        <begin position="884"/>
        <end position="958"/>
    </location>
</feature>
<accession>A0ABR1FVP5</accession>
<proteinExistence type="predicted"/>
<reference evidence="2 3" key="1">
    <citation type="submission" date="2024-03" db="EMBL/GenBank/DDBJ databases">
        <title>Aureococcus anophagefferens CCMP1851 and Kratosvirus quantuckense: Draft genome of a second virus-susceptible host strain in the model system.</title>
        <authorList>
            <person name="Chase E."/>
            <person name="Truchon A.R."/>
            <person name="Schepens W."/>
            <person name="Wilhelm S.W."/>
        </authorList>
    </citation>
    <scope>NUCLEOTIDE SEQUENCE [LARGE SCALE GENOMIC DNA]</scope>
    <source>
        <strain evidence="2 3">CCMP1851</strain>
    </source>
</reference>
<dbReference type="SUPFAM" id="SSF51206">
    <property type="entry name" value="cAMP-binding domain-like"/>
    <property type="match status" value="1"/>
</dbReference>
<protein>
    <recommendedName>
        <fullName evidence="4">Cyclic nucleotide-binding domain-containing protein</fullName>
    </recommendedName>
</protein>
<comment type="caution">
    <text evidence="2">The sequence shown here is derived from an EMBL/GenBank/DDBJ whole genome shotgun (WGS) entry which is preliminary data.</text>
</comment>
<feature type="region of interest" description="Disordered" evidence="1">
    <location>
        <begin position="322"/>
        <end position="357"/>
    </location>
</feature>
<evidence type="ECO:0000313" key="3">
    <source>
        <dbReference type="Proteomes" id="UP001363151"/>
    </source>
</evidence>
<feature type="compositionally biased region" description="Low complexity" evidence="1">
    <location>
        <begin position="666"/>
        <end position="681"/>
    </location>
</feature>
<keyword evidence="3" id="KW-1185">Reference proteome</keyword>
<evidence type="ECO:0000313" key="2">
    <source>
        <dbReference type="EMBL" id="KAK7239766.1"/>
    </source>
</evidence>
<feature type="region of interest" description="Disordered" evidence="1">
    <location>
        <begin position="491"/>
        <end position="516"/>
    </location>
</feature>
<feature type="compositionally biased region" description="Pro residues" evidence="1">
    <location>
        <begin position="389"/>
        <end position="398"/>
    </location>
</feature>
<feature type="compositionally biased region" description="Gly residues" evidence="1">
    <location>
        <begin position="763"/>
        <end position="778"/>
    </location>
</feature>
<feature type="compositionally biased region" description="Low complexity" evidence="1">
    <location>
        <begin position="627"/>
        <end position="648"/>
    </location>
</feature>
<feature type="region of interest" description="Disordered" evidence="1">
    <location>
        <begin position="380"/>
        <end position="399"/>
    </location>
</feature>
<dbReference type="EMBL" id="JBBJCI010000222">
    <property type="protein sequence ID" value="KAK7239766.1"/>
    <property type="molecule type" value="Genomic_DNA"/>
</dbReference>
<name>A0ABR1FVP5_AURAN</name>
<feature type="compositionally biased region" description="Basic residues" evidence="1">
    <location>
        <begin position="649"/>
        <end position="658"/>
    </location>
</feature>
<feature type="compositionally biased region" description="Basic residues" evidence="1">
    <location>
        <begin position="615"/>
        <end position="626"/>
    </location>
</feature>
<dbReference type="Proteomes" id="UP001363151">
    <property type="component" value="Unassembled WGS sequence"/>
</dbReference>
<feature type="compositionally biased region" description="Basic residues" evidence="1">
    <location>
        <begin position="706"/>
        <end position="741"/>
    </location>
</feature>
<organism evidence="2 3">
    <name type="scientific">Aureococcus anophagefferens</name>
    <name type="common">Harmful bloom alga</name>
    <dbReference type="NCBI Taxonomy" id="44056"/>
    <lineage>
        <taxon>Eukaryota</taxon>
        <taxon>Sar</taxon>
        <taxon>Stramenopiles</taxon>
        <taxon>Ochrophyta</taxon>
        <taxon>Pelagophyceae</taxon>
        <taxon>Pelagomonadales</taxon>
        <taxon>Pelagomonadaceae</taxon>
        <taxon>Aureococcus</taxon>
    </lineage>
</organism>
<dbReference type="InterPro" id="IPR018490">
    <property type="entry name" value="cNMP-bd_dom_sf"/>
</dbReference>
<feature type="compositionally biased region" description="Basic and acidic residues" evidence="1">
    <location>
        <begin position="910"/>
        <end position="919"/>
    </location>
</feature>
<evidence type="ECO:0008006" key="4">
    <source>
        <dbReference type="Google" id="ProtNLM"/>
    </source>
</evidence>
<gene>
    <name evidence="2" type="ORF">SO694_00029029</name>
</gene>